<proteinExistence type="predicted"/>
<evidence type="ECO:0000256" key="1">
    <source>
        <dbReference type="SAM" id="Phobius"/>
    </source>
</evidence>
<gene>
    <name evidence="2" type="ORF">K1X13_17345</name>
</gene>
<evidence type="ECO:0000313" key="2">
    <source>
        <dbReference type="EMBL" id="MBY9076602.1"/>
    </source>
</evidence>
<protein>
    <recommendedName>
        <fullName evidence="4">NERD domain-containing protein</fullName>
    </recommendedName>
</protein>
<evidence type="ECO:0000313" key="3">
    <source>
        <dbReference type="Proteomes" id="UP000754710"/>
    </source>
</evidence>
<keyword evidence="1" id="KW-1133">Transmembrane helix</keyword>
<dbReference type="RefSeq" id="WP_221026397.1">
    <property type="nucleotide sequence ID" value="NZ_JAIEZQ010000003.1"/>
</dbReference>
<dbReference type="Proteomes" id="UP000754710">
    <property type="component" value="Unassembled WGS sequence"/>
</dbReference>
<reference evidence="2 3" key="1">
    <citation type="submission" date="2021-08" db="EMBL/GenBank/DDBJ databases">
        <title>Nocardioides bacterium WL0053 sp. nov., isolated from the sediment.</title>
        <authorList>
            <person name="Wang L."/>
            <person name="Zhang D."/>
            <person name="Zhang A."/>
        </authorList>
    </citation>
    <scope>NUCLEOTIDE SEQUENCE [LARGE SCALE GENOMIC DNA]</scope>
    <source>
        <strain evidence="2 3">WL0053</strain>
    </source>
</reference>
<evidence type="ECO:0008006" key="4">
    <source>
        <dbReference type="Google" id="ProtNLM"/>
    </source>
</evidence>
<keyword evidence="1" id="KW-0472">Membrane</keyword>
<comment type="caution">
    <text evidence="2">The sequence shown here is derived from an EMBL/GenBank/DDBJ whole genome shotgun (WGS) entry which is preliminary data.</text>
</comment>
<accession>A0ABS7RPZ4</accession>
<keyword evidence="1" id="KW-0812">Transmembrane</keyword>
<organism evidence="2 3">
    <name type="scientific">Nocardioides jiangsuensis</name>
    <dbReference type="NCBI Taxonomy" id="2866161"/>
    <lineage>
        <taxon>Bacteria</taxon>
        <taxon>Bacillati</taxon>
        <taxon>Actinomycetota</taxon>
        <taxon>Actinomycetes</taxon>
        <taxon>Propionibacteriales</taxon>
        <taxon>Nocardioidaceae</taxon>
        <taxon>Nocardioides</taxon>
    </lineage>
</organism>
<dbReference type="EMBL" id="JAIEZQ010000003">
    <property type="protein sequence ID" value="MBY9076602.1"/>
    <property type="molecule type" value="Genomic_DNA"/>
</dbReference>
<keyword evidence="3" id="KW-1185">Reference proteome</keyword>
<name>A0ABS7RPZ4_9ACTN</name>
<sequence>MAREAVREQRRPGDLARLAEIRWRHVRDVRRPDRPEEKVDHVSIGPSGIHVIGYCTHEPVEAGDAALRDRREAARAVAALLPERYRSRTLPVLCFREEVPVSTTLDEVLVTSTMTYDHVRRSSPVVLSTSEVNEVAGLLEARLEPYPVVPVQARRRPLWRRPALVAAALLTVAGGAGGLAGLAAVDAVAVAWPW</sequence>
<feature type="transmembrane region" description="Helical" evidence="1">
    <location>
        <begin position="164"/>
        <end position="192"/>
    </location>
</feature>